<dbReference type="PANTHER" id="PTHR47664:SF1">
    <property type="entry name" value="CHROMOSOME UNDETERMINED SCAFFOLD_14, WHOLE GENOME SHOTGUN SEQUENCE"/>
    <property type="match status" value="1"/>
</dbReference>
<gene>
    <name evidence="2" type="ORF">BOX15_Mlig026822g1</name>
</gene>
<dbReference type="EMBL" id="NIVC01001665">
    <property type="protein sequence ID" value="PAA65308.1"/>
    <property type="molecule type" value="Genomic_DNA"/>
</dbReference>
<feature type="compositionally biased region" description="Basic residues" evidence="1">
    <location>
        <begin position="362"/>
        <end position="376"/>
    </location>
</feature>
<organism evidence="2 3">
    <name type="scientific">Macrostomum lignano</name>
    <dbReference type="NCBI Taxonomy" id="282301"/>
    <lineage>
        <taxon>Eukaryota</taxon>
        <taxon>Metazoa</taxon>
        <taxon>Spiralia</taxon>
        <taxon>Lophotrochozoa</taxon>
        <taxon>Platyhelminthes</taxon>
        <taxon>Rhabditophora</taxon>
        <taxon>Macrostomorpha</taxon>
        <taxon>Macrostomida</taxon>
        <taxon>Macrostomidae</taxon>
        <taxon>Macrostomum</taxon>
    </lineage>
</organism>
<dbReference type="InterPro" id="IPR038765">
    <property type="entry name" value="Papain-like_cys_pep_sf"/>
</dbReference>
<reference evidence="2 3" key="1">
    <citation type="submission" date="2017-06" db="EMBL/GenBank/DDBJ databases">
        <title>A platform for efficient transgenesis in Macrostomum lignano, a flatworm model organism for stem cell research.</title>
        <authorList>
            <person name="Berezikov E."/>
        </authorList>
    </citation>
    <scope>NUCLEOTIDE SEQUENCE [LARGE SCALE GENOMIC DNA]</scope>
    <source>
        <strain evidence="2">DV1</strain>
        <tissue evidence="2">Whole organism</tissue>
    </source>
</reference>
<feature type="compositionally biased region" description="Low complexity" evidence="1">
    <location>
        <begin position="348"/>
        <end position="361"/>
    </location>
</feature>
<proteinExistence type="predicted"/>
<dbReference type="OrthoDB" id="202825at2759"/>
<feature type="region of interest" description="Disordered" evidence="1">
    <location>
        <begin position="347"/>
        <end position="415"/>
    </location>
</feature>
<keyword evidence="3" id="KW-1185">Reference proteome</keyword>
<sequence>MPSAVEAEQSIYCDESGKQNQTDVILDANEDTSSSSAEDANEDEECNGESASGDDGSDIEDESASTASSSTSEEESVADFQADLPTPAVVPAASPATAAAFFIDFGDDQDAKSTSTTAGSRSSALQKSFQTYLRRKKKDLKRERKLAKKLQLTRLRDPDRMWSLRMKFLDRCRHYFGVPYKRKYWTESDPEYNSPLFLDCCGLVRRVMYDLRKEFGFRIGPWNQAYMFDTLPIRLTEETMQPGDLVFIEAVYYSETAKKQKHNMVHVEVWLGDGPKTIGARWQKGKVQVFDSYKFVSTSYHSQVHHFCSIDTWLQGICRSFCSEHPWKRPSSNPASRSNKYSIFTADKSQQQQQNQQQNPAKKNRRKKKERRRNTLNRRWNPWLTELLLRTAPPRGSGSAKTAGRSGSLKSSSMK</sequence>
<comment type="caution">
    <text evidence="2">The sequence shown here is derived from an EMBL/GenBank/DDBJ whole genome shotgun (WGS) entry which is preliminary data.</text>
</comment>
<name>A0A267EUV8_9PLAT</name>
<evidence type="ECO:0000256" key="1">
    <source>
        <dbReference type="SAM" id="MobiDB-lite"/>
    </source>
</evidence>
<evidence type="ECO:0000313" key="2">
    <source>
        <dbReference type="EMBL" id="PAA65308.1"/>
    </source>
</evidence>
<dbReference type="SUPFAM" id="SSF54001">
    <property type="entry name" value="Cysteine proteinases"/>
    <property type="match status" value="1"/>
</dbReference>
<dbReference type="STRING" id="282301.A0A267EUV8"/>
<feature type="region of interest" description="Disordered" evidence="1">
    <location>
        <begin position="1"/>
        <end position="79"/>
    </location>
</feature>
<dbReference type="PANTHER" id="PTHR47664">
    <property type="entry name" value="NLPC_P60 DOMAIN-CONTAINING PROTEIN"/>
    <property type="match status" value="1"/>
</dbReference>
<accession>A0A267EUV8</accession>
<dbReference type="AlphaFoldDB" id="A0A267EUV8"/>
<dbReference type="Proteomes" id="UP000215902">
    <property type="component" value="Unassembled WGS sequence"/>
</dbReference>
<evidence type="ECO:0000313" key="3">
    <source>
        <dbReference type="Proteomes" id="UP000215902"/>
    </source>
</evidence>
<dbReference type="Gene3D" id="3.90.1720.10">
    <property type="entry name" value="endopeptidase domain like (from Nostoc punctiforme)"/>
    <property type="match status" value="1"/>
</dbReference>
<protein>
    <submittedName>
        <fullName evidence="2">Uncharacterized protein</fullName>
    </submittedName>
</protein>